<dbReference type="InParanoid" id="A0A0G4ENP0"/>
<dbReference type="OrthoDB" id="341587at2759"/>
<proteinExistence type="predicted"/>
<feature type="region of interest" description="Disordered" evidence="1">
    <location>
        <begin position="1"/>
        <end position="23"/>
    </location>
</feature>
<dbReference type="STRING" id="1169540.A0A0G4ENP0"/>
<dbReference type="Pfam" id="PF13516">
    <property type="entry name" value="LRR_6"/>
    <property type="match status" value="6"/>
</dbReference>
<dbReference type="InterPro" id="IPR001611">
    <property type="entry name" value="Leu-rich_rpt"/>
</dbReference>
<dbReference type="VEuPathDB" id="CryptoDB:Vbra_7958"/>
<dbReference type="SMART" id="SM00368">
    <property type="entry name" value="LRR_RI"/>
    <property type="match status" value="5"/>
</dbReference>
<evidence type="ECO:0008006" key="4">
    <source>
        <dbReference type="Google" id="ProtNLM"/>
    </source>
</evidence>
<gene>
    <name evidence="2" type="ORF">Vbra_7958</name>
</gene>
<name>A0A0G4ENP0_VITBC</name>
<organism evidence="2 3">
    <name type="scientific">Vitrella brassicaformis (strain CCMP3155)</name>
    <dbReference type="NCBI Taxonomy" id="1169540"/>
    <lineage>
        <taxon>Eukaryota</taxon>
        <taxon>Sar</taxon>
        <taxon>Alveolata</taxon>
        <taxon>Colpodellida</taxon>
        <taxon>Vitrellaceae</taxon>
        <taxon>Vitrella</taxon>
    </lineage>
</organism>
<dbReference type="EMBL" id="CDMY01000273">
    <property type="protein sequence ID" value="CEL98572.1"/>
    <property type="molecule type" value="Genomic_DNA"/>
</dbReference>
<evidence type="ECO:0000313" key="2">
    <source>
        <dbReference type="EMBL" id="CEL98572.1"/>
    </source>
</evidence>
<dbReference type="SUPFAM" id="SSF52047">
    <property type="entry name" value="RNI-like"/>
    <property type="match status" value="1"/>
</dbReference>
<accession>A0A0G4ENP0</accession>
<reference evidence="2 3" key="1">
    <citation type="submission" date="2014-11" db="EMBL/GenBank/DDBJ databases">
        <authorList>
            <person name="Zhu J."/>
            <person name="Qi W."/>
            <person name="Song R."/>
        </authorList>
    </citation>
    <scope>NUCLEOTIDE SEQUENCE [LARGE SCALE GENOMIC DNA]</scope>
</reference>
<dbReference type="Proteomes" id="UP000041254">
    <property type="component" value="Unassembled WGS sequence"/>
</dbReference>
<sequence>MNMGTPSPRSPGSGRKAAKEQPPTPLMHLLPHITMSCLERHAAGRPAKLSDMCRRKLSQSFLKFGDIEKRLPLQDLQQIFSAVPHDVPATMAISRICNEDYFRERSKATFPLRSLSVVDHGNSWKQLFLELTLQQELENMGKPDWPSNVDIKELTTLCRAFVFSLSLNLQRGAKETHAKVVEVIDSLPNLCRITLRCADDNMSATPSRELGVGGLTLPFARSLAVSMRRLQMLTSVNLSSNLINDRIVRVLCKGFEGICTLRDLDLAHNKISDRGAHYVAQMLDESTTLSTLSLRDNLLHDNGLLKLGATLEHNNSLQRLDVSLNRVGDTGASAMFKDLRKNTSLTHLSLSSNAITEASEAALELLLRENRTLEHLDLSGNGVAVPEGVPTQCKIDVRRCLVVPSEEEGGEMQQEGNGMIVAAEDADAPDAESAGGGTGAVEDAAVDTETVVAGGAAGGGSA</sequence>
<evidence type="ECO:0000256" key="1">
    <source>
        <dbReference type="SAM" id="MobiDB-lite"/>
    </source>
</evidence>
<dbReference type="InterPro" id="IPR032675">
    <property type="entry name" value="LRR_dom_sf"/>
</dbReference>
<dbReference type="AlphaFoldDB" id="A0A0G4ENP0"/>
<dbReference type="PANTHER" id="PTHR24114">
    <property type="entry name" value="LEUCINE RICH REPEAT FAMILY PROTEIN"/>
    <property type="match status" value="1"/>
</dbReference>
<dbReference type="InterPro" id="IPR052394">
    <property type="entry name" value="LRR-containing"/>
</dbReference>
<keyword evidence="3" id="KW-1185">Reference proteome</keyword>
<protein>
    <recommendedName>
        <fullName evidence="4">F-box domain-containing protein</fullName>
    </recommendedName>
</protein>
<dbReference type="PANTHER" id="PTHR24114:SF2">
    <property type="entry name" value="F-BOX DOMAIN-CONTAINING PROTEIN-RELATED"/>
    <property type="match status" value="1"/>
</dbReference>
<evidence type="ECO:0000313" key="3">
    <source>
        <dbReference type="Proteomes" id="UP000041254"/>
    </source>
</evidence>
<dbReference type="OMA" id="DAIVQNW"/>
<dbReference type="Gene3D" id="3.80.10.10">
    <property type="entry name" value="Ribonuclease Inhibitor"/>
    <property type="match status" value="1"/>
</dbReference>